<evidence type="ECO:0000313" key="1">
    <source>
        <dbReference type="EMBL" id="KAF9617894.1"/>
    </source>
</evidence>
<dbReference type="Proteomes" id="UP000631114">
    <property type="component" value="Unassembled WGS sequence"/>
</dbReference>
<keyword evidence="2" id="KW-1185">Reference proteome</keyword>
<dbReference type="EMBL" id="JADFTS010000003">
    <property type="protein sequence ID" value="KAF9617894.1"/>
    <property type="molecule type" value="Genomic_DNA"/>
</dbReference>
<organism evidence="1 2">
    <name type="scientific">Coptis chinensis</name>
    <dbReference type="NCBI Taxonomy" id="261450"/>
    <lineage>
        <taxon>Eukaryota</taxon>
        <taxon>Viridiplantae</taxon>
        <taxon>Streptophyta</taxon>
        <taxon>Embryophyta</taxon>
        <taxon>Tracheophyta</taxon>
        <taxon>Spermatophyta</taxon>
        <taxon>Magnoliopsida</taxon>
        <taxon>Ranunculales</taxon>
        <taxon>Ranunculaceae</taxon>
        <taxon>Coptidoideae</taxon>
        <taxon>Coptis</taxon>
    </lineage>
</organism>
<gene>
    <name evidence="1" type="ORF">IFM89_039113</name>
</gene>
<proteinExistence type="predicted"/>
<protein>
    <submittedName>
        <fullName evidence="1">Uncharacterized protein</fullName>
    </submittedName>
</protein>
<evidence type="ECO:0000313" key="2">
    <source>
        <dbReference type="Proteomes" id="UP000631114"/>
    </source>
</evidence>
<comment type="caution">
    <text evidence="1">The sequence shown here is derived from an EMBL/GenBank/DDBJ whole genome shotgun (WGS) entry which is preliminary data.</text>
</comment>
<name>A0A835IIN9_9MAGN</name>
<accession>A0A835IIN9</accession>
<reference evidence="1 2" key="1">
    <citation type="submission" date="2020-10" db="EMBL/GenBank/DDBJ databases">
        <title>The Coptis chinensis genome and diversification of protoberbering-type alkaloids.</title>
        <authorList>
            <person name="Wang B."/>
            <person name="Shu S."/>
            <person name="Song C."/>
            <person name="Liu Y."/>
        </authorList>
    </citation>
    <scope>NUCLEOTIDE SEQUENCE [LARGE SCALE GENOMIC DNA]</scope>
    <source>
        <strain evidence="1">HL-2020</strain>
        <tissue evidence="1">Leaf</tissue>
    </source>
</reference>
<sequence length="38" mass="4387">MALLLSCIDKFILTFVLKIAVLAQFTREITSRYARNAR</sequence>
<dbReference type="AlphaFoldDB" id="A0A835IIN9"/>
<feature type="non-terminal residue" evidence="1">
    <location>
        <position position="1"/>
    </location>
</feature>